<proteinExistence type="predicted"/>
<accession>A0ABQ8FT92</accession>
<protein>
    <submittedName>
        <fullName evidence="2">Uncharacterized protein</fullName>
    </submittedName>
</protein>
<evidence type="ECO:0000256" key="1">
    <source>
        <dbReference type="SAM" id="SignalP"/>
    </source>
</evidence>
<evidence type="ECO:0000313" key="3">
    <source>
        <dbReference type="Proteomes" id="UP000774617"/>
    </source>
</evidence>
<feature type="signal peptide" evidence="1">
    <location>
        <begin position="1"/>
        <end position="19"/>
    </location>
</feature>
<gene>
    <name evidence="2" type="ORF">B0J12DRAFT_385437</name>
</gene>
<organism evidence="2 3">
    <name type="scientific">Macrophomina phaseolina</name>
    <dbReference type="NCBI Taxonomy" id="35725"/>
    <lineage>
        <taxon>Eukaryota</taxon>
        <taxon>Fungi</taxon>
        <taxon>Dikarya</taxon>
        <taxon>Ascomycota</taxon>
        <taxon>Pezizomycotina</taxon>
        <taxon>Dothideomycetes</taxon>
        <taxon>Dothideomycetes incertae sedis</taxon>
        <taxon>Botryosphaeriales</taxon>
        <taxon>Botryosphaeriaceae</taxon>
        <taxon>Macrophomina</taxon>
    </lineage>
</organism>
<dbReference type="EMBL" id="JAGTJR010000060">
    <property type="protein sequence ID" value="KAH7025408.1"/>
    <property type="molecule type" value="Genomic_DNA"/>
</dbReference>
<sequence>MKVSAVIFALLPFVANVMADSHGACACQSGSDRGLVEAATNSCCTLFQGSTASFLEGGKIKYQGIYCLKDGIDGDSWYNCCRNQQSGKGDSACPW</sequence>
<keyword evidence="1" id="KW-0732">Signal</keyword>
<comment type="caution">
    <text evidence="2">The sequence shown here is derived from an EMBL/GenBank/DDBJ whole genome shotgun (WGS) entry which is preliminary data.</text>
</comment>
<evidence type="ECO:0000313" key="2">
    <source>
        <dbReference type="EMBL" id="KAH7025408.1"/>
    </source>
</evidence>
<dbReference type="Proteomes" id="UP000774617">
    <property type="component" value="Unassembled WGS sequence"/>
</dbReference>
<keyword evidence="3" id="KW-1185">Reference proteome</keyword>
<name>A0ABQ8FT92_9PEZI</name>
<reference evidence="2 3" key="1">
    <citation type="journal article" date="2021" name="Nat. Commun.">
        <title>Genetic determinants of endophytism in the Arabidopsis root mycobiome.</title>
        <authorList>
            <person name="Mesny F."/>
            <person name="Miyauchi S."/>
            <person name="Thiergart T."/>
            <person name="Pickel B."/>
            <person name="Atanasova L."/>
            <person name="Karlsson M."/>
            <person name="Huettel B."/>
            <person name="Barry K.W."/>
            <person name="Haridas S."/>
            <person name="Chen C."/>
            <person name="Bauer D."/>
            <person name="Andreopoulos W."/>
            <person name="Pangilinan J."/>
            <person name="LaButti K."/>
            <person name="Riley R."/>
            <person name="Lipzen A."/>
            <person name="Clum A."/>
            <person name="Drula E."/>
            <person name="Henrissat B."/>
            <person name="Kohler A."/>
            <person name="Grigoriev I.V."/>
            <person name="Martin F.M."/>
            <person name="Hacquard S."/>
        </authorList>
    </citation>
    <scope>NUCLEOTIDE SEQUENCE [LARGE SCALE GENOMIC DNA]</scope>
    <source>
        <strain evidence="2 3">MPI-SDFR-AT-0080</strain>
    </source>
</reference>
<feature type="chain" id="PRO_5045120578" evidence="1">
    <location>
        <begin position="20"/>
        <end position="95"/>
    </location>
</feature>